<dbReference type="Gene3D" id="3.40.640.10">
    <property type="entry name" value="Type I PLP-dependent aspartate aminotransferase-like (Major domain)"/>
    <property type="match status" value="1"/>
</dbReference>
<keyword evidence="2" id="KW-0663">Pyridoxal phosphate</keyword>
<name>A0ABN7SPW5_OIKDI</name>
<dbReference type="InterPro" id="IPR015424">
    <property type="entry name" value="PyrdxlP-dep_Trfase"/>
</dbReference>
<reference evidence="4 5" key="1">
    <citation type="submission" date="2021-04" db="EMBL/GenBank/DDBJ databases">
        <authorList>
            <person name="Bliznina A."/>
        </authorList>
    </citation>
    <scope>NUCLEOTIDE SEQUENCE [LARGE SCALE GENOMIC DNA]</scope>
</reference>
<dbReference type="PANTHER" id="PTHR42735">
    <property type="match status" value="1"/>
</dbReference>
<sequence length="285" mass="32172">MPEMIRDRVNEVLEENDSSSVILSTALSSYAIWKLYTWVYHHELSLSQRLRLGFFEFVKSLPIISGKVKEQVDAEKAEMAKNLTTAADKWISQIPADEMKDEDLIKLMKEYIDYDKIDWRGGRLSGTTFESNAEITKLCALIYPQFMLQNPLHADLHKGLRKIEAEALSQVLNLYNAPKTGCALMTGGGSESLGLAVLAARNRAHSRGIRWPEVIMCRTAHSSIDKACHYFRIKLIKVDYDYSSWTANVKQMAAQINRNTCLIIASAPDYPHGLIDDIQAISTSQ</sequence>
<proteinExistence type="predicted"/>
<evidence type="ECO:0000256" key="1">
    <source>
        <dbReference type="ARBA" id="ARBA00001933"/>
    </source>
</evidence>
<keyword evidence="3" id="KW-0456">Lyase</keyword>
<evidence type="ECO:0000313" key="4">
    <source>
        <dbReference type="EMBL" id="CAG5103278.1"/>
    </source>
</evidence>
<dbReference type="InterPro" id="IPR015421">
    <property type="entry name" value="PyrdxlP-dep_Trfase_major"/>
</dbReference>
<evidence type="ECO:0000313" key="5">
    <source>
        <dbReference type="Proteomes" id="UP001158576"/>
    </source>
</evidence>
<evidence type="ECO:0000256" key="2">
    <source>
        <dbReference type="ARBA" id="ARBA00022898"/>
    </source>
</evidence>
<dbReference type="PANTHER" id="PTHR42735:SF6">
    <property type="entry name" value="SPHINGOSINE-1-PHOSPHATE LYASE 1"/>
    <property type="match status" value="1"/>
</dbReference>
<evidence type="ECO:0000256" key="3">
    <source>
        <dbReference type="ARBA" id="ARBA00023239"/>
    </source>
</evidence>
<comment type="cofactor">
    <cofactor evidence="1">
        <name>pyridoxal 5'-phosphate</name>
        <dbReference type="ChEBI" id="CHEBI:597326"/>
    </cofactor>
</comment>
<organism evidence="4 5">
    <name type="scientific">Oikopleura dioica</name>
    <name type="common">Tunicate</name>
    <dbReference type="NCBI Taxonomy" id="34765"/>
    <lineage>
        <taxon>Eukaryota</taxon>
        <taxon>Metazoa</taxon>
        <taxon>Chordata</taxon>
        <taxon>Tunicata</taxon>
        <taxon>Appendicularia</taxon>
        <taxon>Copelata</taxon>
        <taxon>Oikopleuridae</taxon>
        <taxon>Oikopleura</taxon>
    </lineage>
</organism>
<dbReference type="EMBL" id="OU015566">
    <property type="protein sequence ID" value="CAG5103278.1"/>
    <property type="molecule type" value="Genomic_DNA"/>
</dbReference>
<keyword evidence="5" id="KW-1185">Reference proteome</keyword>
<dbReference type="Proteomes" id="UP001158576">
    <property type="component" value="Chromosome 1"/>
</dbReference>
<gene>
    <name evidence="4" type="ORF">OKIOD_LOCUS9463</name>
</gene>
<dbReference type="InterPro" id="IPR050477">
    <property type="entry name" value="GrpII_AminoAcid_Decarb"/>
</dbReference>
<dbReference type="SUPFAM" id="SSF53383">
    <property type="entry name" value="PLP-dependent transferases"/>
    <property type="match status" value="1"/>
</dbReference>
<protein>
    <submittedName>
        <fullName evidence="4">Oidioi.mRNA.OKI2018_I69.chr1.g698.t1.cds</fullName>
    </submittedName>
</protein>
<accession>A0ABN7SPW5</accession>